<dbReference type="SMART" id="SM00267">
    <property type="entry name" value="GGDEF"/>
    <property type="match status" value="1"/>
</dbReference>
<dbReference type="Pfam" id="PF00990">
    <property type="entry name" value="GGDEF"/>
    <property type="match status" value="1"/>
</dbReference>
<gene>
    <name evidence="11" type="ORF">Lboz_0398</name>
</gene>
<feature type="domain" description="PAS" evidence="8">
    <location>
        <begin position="516"/>
        <end position="591"/>
    </location>
</feature>
<feature type="domain" description="CHASE" evidence="9">
    <location>
        <begin position="260"/>
        <end position="402"/>
    </location>
</feature>
<dbReference type="STRING" id="447.Lboz_0398"/>
<evidence type="ECO:0000313" key="12">
    <source>
        <dbReference type="Proteomes" id="UP000054695"/>
    </source>
</evidence>
<dbReference type="FunFam" id="3.30.70.270:FF:000001">
    <property type="entry name" value="Diguanylate cyclase domain protein"/>
    <property type="match status" value="1"/>
</dbReference>
<keyword evidence="6 7" id="KW-0472">Membrane</keyword>
<organism evidence="11 12">
    <name type="scientific">Legionella bozemanae</name>
    <name type="common">Fluoribacter bozemanae</name>
    <dbReference type="NCBI Taxonomy" id="447"/>
    <lineage>
        <taxon>Bacteria</taxon>
        <taxon>Pseudomonadati</taxon>
        <taxon>Pseudomonadota</taxon>
        <taxon>Gammaproteobacteria</taxon>
        <taxon>Legionellales</taxon>
        <taxon>Legionellaceae</taxon>
        <taxon>Legionella</taxon>
    </lineage>
</organism>
<feature type="transmembrane region" description="Helical" evidence="7">
    <location>
        <begin position="197"/>
        <end position="217"/>
    </location>
</feature>
<evidence type="ECO:0000259" key="8">
    <source>
        <dbReference type="PROSITE" id="PS50112"/>
    </source>
</evidence>
<keyword evidence="3" id="KW-1003">Cell membrane</keyword>
<comment type="caution">
    <text evidence="11">The sequence shown here is derived from an EMBL/GenBank/DDBJ whole genome shotgun (WGS) entry which is preliminary data.</text>
</comment>
<keyword evidence="4 7" id="KW-0812">Transmembrane</keyword>
<dbReference type="InterPro" id="IPR007895">
    <property type="entry name" value="MASE1"/>
</dbReference>
<accession>A0A0W0RZP3</accession>
<dbReference type="CDD" id="cd00130">
    <property type="entry name" value="PAS"/>
    <property type="match status" value="1"/>
</dbReference>
<dbReference type="NCBIfam" id="TIGR00254">
    <property type="entry name" value="GGDEF"/>
    <property type="match status" value="1"/>
</dbReference>
<evidence type="ECO:0000256" key="4">
    <source>
        <dbReference type="ARBA" id="ARBA00022692"/>
    </source>
</evidence>
<dbReference type="InterPro" id="IPR035965">
    <property type="entry name" value="PAS-like_dom_sf"/>
</dbReference>
<feature type="transmembrane region" description="Helical" evidence="7">
    <location>
        <begin position="64"/>
        <end position="83"/>
    </location>
</feature>
<evidence type="ECO:0000259" key="9">
    <source>
        <dbReference type="PROSITE" id="PS50839"/>
    </source>
</evidence>
<dbReference type="Gene3D" id="3.30.450.350">
    <property type="entry name" value="CHASE domain"/>
    <property type="match status" value="1"/>
</dbReference>
<protein>
    <submittedName>
        <fullName evidence="11">Sensory box/GGDEF domain protein</fullName>
    </submittedName>
</protein>
<evidence type="ECO:0000256" key="7">
    <source>
        <dbReference type="SAM" id="Phobius"/>
    </source>
</evidence>
<dbReference type="GO" id="GO:0005886">
    <property type="term" value="C:plasma membrane"/>
    <property type="evidence" value="ECO:0007669"/>
    <property type="project" value="UniProtKB-SubCell"/>
</dbReference>
<dbReference type="Proteomes" id="UP000054695">
    <property type="component" value="Unassembled WGS sequence"/>
</dbReference>
<dbReference type="EMBL" id="LNXU01000003">
    <property type="protein sequence ID" value="KTC76643.1"/>
    <property type="molecule type" value="Genomic_DNA"/>
</dbReference>
<dbReference type="InterPro" id="IPR000160">
    <property type="entry name" value="GGDEF_dom"/>
</dbReference>
<evidence type="ECO:0000256" key="2">
    <source>
        <dbReference type="ARBA" id="ARBA00004651"/>
    </source>
</evidence>
<feature type="transmembrane region" description="Helical" evidence="7">
    <location>
        <begin position="472"/>
        <end position="496"/>
    </location>
</feature>
<name>A0A0W0RZP3_LEGBO</name>
<dbReference type="RefSeq" id="WP_058458100.1">
    <property type="nucleotide sequence ID" value="NZ_CAAAIY010000009.1"/>
</dbReference>
<feature type="transmembrane region" description="Helical" evidence="7">
    <location>
        <begin position="125"/>
        <end position="154"/>
    </location>
</feature>
<dbReference type="PATRIC" id="fig|447.4.peg.429"/>
<dbReference type="GO" id="GO:0003824">
    <property type="term" value="F:catalytic activity"/>
    <property type="evidence" value="ECO:0007669"/>
    <property type="project" value="UniProtKB-ARBA"/>
</dbReference>
<evidence type="ECO:0000313" key="11">
    <source>
        <dbReference type="EMBL" id="KTC76643.1"/>
    </source>
</evidence>
<dbReference type="SMART" id="SM00091">
    <property type="entry name" value="PAS"/>
    <property type="match status" value="1"/>
</dbReference>
<comment type="subcellular location">
    <subcellularLocation>
        <location evidence="2">Cell membrane</location>
        <topology evidence="2">Multi-pass membrane protein</topology>
    </subcellularLocation>
</comment>
<dbReference type="PANTHER" id="PTHR46663:SF3">
    <property type="entry name" value="SLL0267 PROTEIN"/>
    <property type="match status" value="1"/>
</dbReference>
<dbReference type="PROSITE" id="PS50839">
    <property type="entry name" value="CHASE"/>
    <property type="match status" value="1"/>
</dbReference>
<dbReference type="CDD" id="cd01949">
    <property type="entry name" value="GGDEF"/>
    <property type="match status" value="1"/>
</dbReference>
<dbReference type="InterPro" id="IPR052163">
    <property type="entry name" value="DGC-Regulatory_Protein"/>
</dbReference>
<keyword evidence="5 7" id="KW-1133">Transmembrane helix</keyword>
<dbReference type="InterPro" id="IPR006189">
    <property type="entry name" value="CHASE_dom"/>
</dbReference>
<keyword evidence="12" id="KW-1185">Reference proteome</keyword>
<proteinExistence type="predicted"/>
<dbReference type="InterPro" id="IPR029787">
    <property type="entry name" value="Nucleotide_cyclase"/>
</dbReference>
<dbReference type="Pfam" id="PF05231">
    <property type="entry name" value="MASE1"/>
    <property type="match status" value="1"/>
</dbReference>
<comment type="cofactor">
    <cofactor evidence="1">
        <name>Mg(2+)</name>
        <dbReference type="ChEBI" id="CHEBI:18420"/>
    </cofactor>
</comment>
<dbReference type="NCBIfam" id="TIGR00229">
    <property type="entry name" value="sensory_box"/>
    <property type="match status" value="1"/>
</dbReference>
<dbReference type="OrthoDB" id="5652464at2"/>
<dbReference type="PROSITE" id="PS50887">
    <property type="entry name" value="GGDEF"/>
    <property type="match status" value="1"/>
</dbReference>
<dbReference type="PROSITE" id="PS50112">
    <property type="entry name" value="PAS"/>
    <property type="match status" value="1"/>
</dbReference>
<dbReference type="Gene3D" id="3.30.70.270">
    <property type="match status" value="1"/>
</dbReference>
<dbReference type="InterPro" id="IPR042240">
    <property type="entry name" value="CHASE_sf"/>
</dbReference>
<evidence type="ECO:0000256" key="5">
    <source>
        <dbReference type="ARBA" id="ARBA00022989"/>
    </source>
</evidence>
<dbReference type="InterPro" id="IPR000014">
    <property type="entry name" value="PAS"/>
</dbReference>
<reference evidence="11 12" key="1">
    <citation type="submission" date="2015-11" db="EMBL/GenBank/DDBJ databases">
        <title>Genomic analysis of 38 Legionella species identifies large and diverse effector repertoires.</title>
        <authorList>
            <person name="Burstein D."/>
            <person name="Amaro F."/>
            <person name="Zusman T."/>
            <person name="Lifshitz Z."/>
            <person name="Cohen O."/>
            <person name="Gilbert J.A."/>
            <person name="Pupko T."/>
            <person name="Shuman H.A."/>
            <person name="Segal G."/>
        </authorList>
    </citation>
    <scope>NUCLEOTIDE SEQUENCE [LARGE SCALE GENOMIC DNA]</scope>
    <source>
        <strain evidence="11 12">WIGA</strain>
    </source>
</reference>
<dbReference type="InterPro" id="IPR043128">
    <property type="entry name" value="Rev_trsase/Diguanyl_cyclase"/>
</dbReference>
<evidence type="ECO:0000256" key="6">
    <source>
        <dbReference type="ARBA" id="ARBA00023136"/>
    </source>
</evidence>
<evidence type="ECO:0000259" key="10">
    <source>
        <dbReference type="PROSITE" id="PS50887"/>
    </source>
</evidence>
<feature type="transmembrane region" description="Helical" evidence="7">
    <location>
        <begin position="89"/>
        <end position="113"/>
    </location>
</feature>
<dbReference type="SUPFAM" id="SSF55785">
    <property type="entry name" value="PYP-like sensor domain (PAS domain)"/>
    <property type="match status" value="1"/>
</dbReference>
<feature type="transmembrane region" description="Helical" evidence="7">
    <location>
        <begin position="12"/>
        <end position="33"/>
    </location>
</feature>
<evidence type="ECO:0000256" key="1">
    <source>
        <dbReference type="ARBA" id="ARBA00001946"/>
    </source>
</evidence>
<feature type="transmembrane region" description="Helical" evidence="7">
    <location>
        <begin position="166"/>
        <end position="185"/>
    </location>
</feature>
<dbReference type="AlphaFoldDB" id="A0A0W0RZP3"/>
<feature type="domain" description="GGDEF" evidence="10">
    <location>
        <begin position="678"/>
        <end position="810"/>
    </location>
</feature>
<dbReference type="GO" id="GO:0007165">
    <property type="term" value="P:signal transduction"/>
    <property type="evidence" value="ECO:0007669"/>
    <property type="project" value="UniProtKB-ARBA"/>
</dbReference>
<dbReference type="Pfam" id="PF13426">
    <property type="entry name" value="PAS_9"/>
    <property type="match status" value="1"/>
</dbReference>
<dbReference type="SUPFAM" id="SSF55073">
    <property type="entry name" value="Nucleotide cyclase"/>
    <property type="match status" value="1"/>
</dbReference>
<dbReference type="Gene3D" id="3.30.450.20">
    <property type="entry name" value="PAS domain"/>
    <property type="match status" value="1"/>
</dbReference>
<sequence length="810" mass="92235">MKEKNVLKKTVLYNLAVAFFYVSSGLLGLMLAVPPGYATTIWAPSGIALGSVLVWGLRTLPGIFIASFLLNSYVTFNNVGNIFEFLNLFTGLITGTGALLQALFGWWLVKHFISLSNPLHLPKDILVFALLTGPVSSVIAATISNLGLCLLGIISPENFSLSWVTWWIGDSIGVLIFTPVFLISFAKPRKLWQRRRIPILLPLCLTFIIVVIAHIFYSHAESKRVQSKFTELTHYKLSQLTEKLKLVNETAHTISLFLATTPIINKEKFQHQGALLLREYPMIQSIQWVPKVINRDDFEKKYHSEILDSSGNPSKKKSVYYPILFTVSKNNNIFPNGYDLFTNPDLVNRLNTPNNTPNDSPVILGNGGKIDKMFIISEVYRGNELAGFTILQINFTKLFNQIFDNFLNYSNFTIQVNSPDLNIKSTFEIYNKKIQQDQTELFSLSYRLYFSDSVWNITATLSPYFIHSEYSWYVWSALTATLFFCVLMNIILFILYGQRYLIQYFANAKTMQLRTEKAKNLLLLNAAGEGILRIDLNYKITFINPAAEKLLGYSSNELKNEFITKILNEQITAPSSDSIEHSSIYQAIQEKAIIKAKEAVFWKKDHSYFGVEYTCIPIIINHKLTGAAIIFSDITERLENEKKLIKMAHYDPLTKLPNRLSFFDYLEHTLARSLRNNSQLAVCFIDVDNFKIINDTFGHVCGDKLLMALPGIITPHLREMDYFARIGGDEFGLIIEEIHHIDELIKVFERILADFHNPIKIDDHFIKTSISIGVAMYPQDGSDTQTLFMNADTAMYHAKTKGKSTFSFFK</sequence>
<dbReference type="PANTHER" id="PTHR46663">
    <property type="entry name" value="DIGUANYLATE CYCLASE DGCT-RELATED"/>
    <property type="match status" value="1"/>
</dbReference>
<evidence type="ECO:0000256" key="3">
    <source>
        <dbReference type="ARBA" id="ARBA00022475"/>
    </source>
</evidence>